<evidence type="ECO:0000256" key="4">
    <source>
        <dbReference type="ARBA" id="ARBA00022523"/>
    </source>
</evidence>
<evidence type="ECO:0000256" key="5">
    <source>
        <dbReference type="ARBA" id="ARBA00022729"/>
    </source>
</evidence>
<dbReference type="PANTHER" id="PTHR31458:SF9">
    <property type="entry name" value="POLYGALACTURONASE-1 NON-CATALYTIC SUBUNIT BETA"/>
    <property type="match status" value="1"/>
</dbReference>
<evidence type="ECO:0000256" key="3">
    <source>
        <dbReference type="ARBA" id="ARBA00022512"/>
    </source>
</evidence>
<dbReference type="PROSITE" id="PS51277">
    <property type="entry name" value="BURP"/>
    <property type="match status" value="1"/>
</dbReference>
<dbReference type="SMART" id="SM01045">
    <property type="entry name" value="BURP"/>
    <property type="match status" value="1"/>
</dbReference>
<comment type="caution">
    <text evidence="9">The sequence shown here is derived from an EMBL/GenBank/DDBJ whole genome shotgun (WGS) entry which is preliminary data.</text>
</comment>
<feature type="signal peptide" evidence="7">
    <location>
        <begin position="1"/>
        <end position="19"/>
    </location>
</feature>
<feature type="chain" id="PRO_5035422844" description="BURP domain-containing protein" evidence="7">
    <location>
        <begin position="20"/>
        <end position="625"/>
    </location>
</feature>
<evidence type="ECO:0000313" key="10">
    <source>
        <dbReference type="Proteomes" id="UP000796880"/>
    </source>
</evidence>
<dbReference type="PANTHER" id="PTHR31458">
    <property type="entry name" value="POLYGALACTURONASE 1 BETA-LIKE PROTEIN 2"/>
    <property type="match status" value="1"/>
</dbReference>
<keyword evidence="10" id="KW-1185">Reference proteome</keyword>
<proteinExistence type="predicted"/>
<keyword evidence="3" id="KW-0134">Cell wall</keyword>
<gene>
    <name evidence="9" type="ORF">FNV43_RR19800</name>
</gene>
<reference evidence="9" key="1">
    <citation type="submission" date="2020-03" db="EMBL/GenBank/DDBJ databases">
        <title>A high-quality chromosome-level genome assembly of a woody plant with both climbing and erect habits, Rhamnella rubrinervis.</title>
        <authorList>
            <person name="Lu Z."/>
            <person name="Yang Y."/>
            <person name="Zhu X."/>
            <person name="Sun Y."/>
        </authorList>
    </citation>
    <scope>NUCLEOTIDE SEQUENCE</scope>
    <source>
        <strain evidence="9">BYM</strain>
        <tissue evidence="9">Leaf</tissue>
    </source>
</reference>
<keyword evidence="5 7" id="KW-0732">Signal</keyword>
<dbReference type="InterPro" id="IPR004873">
    <property type="entry name" value="BURP_dom"/>
</dbReference>
<evidence type="ECO:0000259" key="8">
    <source>
        <dbReference type="PROSITE" id="PS51277"/>
    </source>
</evidence>
<dbReference type="Proteomes" id="UP000796880">
    <property type="component" value="Unassembled WGS sequence"/>
</dbReference>
<sequence>MNFLFFFFIFSLSSLCVSAVGQPQTNPFSPKALVVRYWNSHVSNHRPKPSFLLSKASPLNPIDSTFFTNLAAKHALSSHLHSFCPLANLFCFSDGAAAQQDLDGRVDANGDSNFAVYDNKNFDSYGTSLLGRVDSFKNYSDGLNSPNDSFRKYSRGSTSHTEKFSSYSTDANVATSNFTSYASGATAGSGEFINYDRKVNVPKLRFASYDSDANSHRLSFASYSDDTNSGSEAFVSYGKNGNADPSEFNSYTDSANVVGSDFTGYGELGNGGNDSFKGYGQSGNNPHSNFKGYGVGGNAGIDSFSNYRNGANVGDDSFQSYERNSNSGEASFTNYGRSFNLGNDSFKEYGKGSVGRTTVGFQSYRLGRTFKDYAKNGVTFAEYNNFSTRGTDSLREGGRFVNKEVEPGKFFRESELKEGNVMVMPDIRDRMPKRSFLPRSILSKLPFSTSRILELNEIFHARESPTMERVIINALAECEKAPSRGETKRCVGSVEDMIDFAVSVLGRNVVVRTTKNVNGSKRKVMIAKVRAINGGGVTKSVSCHQSLYPYLLYYCHSVPKVRVYEADILDVKSTVMINQGVAICHLDTSSWGPGHGAFVALGSSPGQIEVCHWIFENDMSWTTAD</sequence>
<keyword evidence="3" id="KW-0964">Secreted</keyword>
<evidence type="ECO:0000256" key="7">
    <source>
        <dbReference type="SAM" id="SignalP"/>
    </source>
</evidence>
<evidence type="ECO:0000256" key="6">
    <source>
        <dbReference type="ARBA" id="ARBA00023180"/>
    </source>
</evidence>
<dbReference type="EMBL" id="VOIH02000009">
    <property type="protein sequence ID" value="KAF3437047.1"/>
    <property type="molecule type" value="Genomic_DNA"/>
</dbReference>
<comment type="subcellular location">
    <subcellularLocation>
        <location evidence="1">Secreted</location>
        <location evidence="1">Cell wall</location>
    </subcellularLocation>
    <subcellularLocation>
        <location evidence="2">Secreted</location>
        <location evidence="2">Extracellular space</location>
        <location evidence="2">Apoplast</location>
    </subcellularLocation>
</comment>
<keyword evidence="6" id="KW-0325">Glycoprotein</keyword>
<feature type="domain" description="BURP" evidence="8">
    <location>
        <begin position="410"/>
        <end position="624"/>
    </location>
</feature>
<dbReference type="InterPro" id="IPR051897">
    <property type="entry name" value="PG-associated_BURP"/>
</dbReference>
<organism evidence="9 10">
    <name type="scientific">Rhamnella rubrinervis</name>
    <dbReference type="NCBI Taxonomy" id="2594499"/>
    <lineage>
        <taxon>Eukaryota</taxon>
        <taxon>Viridiplantae</taxon>
        <taxon>Streptophyta</taxon>
        <taxon>Embryophyta</taxon>
        <taxon>Tracheophyta</taxon>
        <taxon>Spermatophyta</taxon>
        <taxon>Magnoliopsida</taxon>
        <taxon>eudicotyledons</taxon>
        <taxon>Gunneridae</taxon>
        <taxon>Pentapetalae</taxon>
        <taxon>rosids</taxon>
        <taxon>fabids</taxon>
        <taxon>Rosales</taxon>
        <taxon>Rhamnaceae</taxon>
        <taxon>rhamnoid group</taxon>
        <taxon>Rhamneae</taxon>
        <taxon>Rhamnella</taxon>
    </lineage>
</organism>
<protein>
    <recommendedName>
        <fullName evidence="8">BURP domain-containing protein</fullName>
    </recommendedName>
</protein>
<evidence type="ECO:0000313" key="9">
    <source>
        <dbReference type="EMBL" id="KAF3437047.1"/>
    </source>
</evidence>
<accession>A0A8K0E586</accession>
<dbReference type="AlphaFoldDB" id="A0A8K0E586"/>
<dbReference type="GO" id="GO:0048046">
    <property type="term" value="C:apoplast"/>
    <property type="evidence" value="ECO:0007669"/>
    <property type="project" value="UniProtKB-SubCell"/>
</dbReference>
<evidence type="ECO:0000256" key="1">
    <source>
        <dbReference type="ARBA" id="ARBA00004191"/>
    </source>
</evidence>
<dbReference type="Pfam" id="PF03181">
    <property type="entry name" value="BURP"/>
    <property type="match status" value="1"/>
</dbReference>
<keyword evidence="4" id="KW-0052">Apoplast</keyword>
<name>A0A8K0E586_9ROSA</name>
<evidence type="ECO:0000256" key="2">
    <source>
        <dbReference type="ARBA" id="ARBA00004271"/>
    </source>
</evidence>
<dbReference type="OrthoDB" id="773062at2759"/>